<sequence>MELRHLRYFVAVARTHSFTRAAEMLGISQPPLSQQILRLEREIGLPLLKRLTRSVELTEAGEAFYHDACQILELSGLALEKAKGIARGISGQLSLGFASSVAFHASVFCLLREFQDSYPDMVMNTREQNMASLMHDLQEGVLDAAFVRLPCESSKTFNLKVIASEKMLAVLPPGHRLAEQGTLSLKQLAKDPLVLFPREVSPSLYEMIISACLRAGFQPRNGQQAPQIASAIGMVASGFGFTLVPESLVCIRHPEVTFHSIDDAVLNSDIALAWRRLDRSPAVLHLVAMLSGRSQEAPSPASQVSP</sequence>
<dbReference type="Pfam" id="PF00126">
    <property type="entry name" value="HTH_1"/>
    <property type="match status" value="1"/>
</dbReference>
<dbReference type="InterPro" id="IPR037410">
    <property type="entry name" value="BudR_PBP2"/>
</dbReference>
<dbReference type="GO" id="GO:0032993">
    <property type="term" value="C:protein-DNA complex"/>
    <property type="evidence" value="ECO:0007669"/>
    <property type="project" value="TreeGrafter"/>
</dbReference>
<keyword evidence="2" id="KW-0805">Transcription regulation</keyword>
<comment type="similarity">
    <text evidence="1">Belongs to the LysR transcriptional regulatory family.</text>
</comment>
<dbReference type="KEGG" id="epi:Q3V30_21240"/>
<gene>
    <name evidence="6" type="ORF">Q3V30_21240</name>
</gene>
<dbReference type="Gene3D" id="1.10.10.10">
    <property type="entry name" value="Winged helix-like DNA-binding domain superfamily/Winged helix DNA-binding domain"/>
    <property type="match status" value="1"/>
</dbReference>
<dbReference type="Proteomes" id="UP001228139">
    <property type="component" value="Chromosome"/>
</dbReference>
<proteinExistence type="inferred from homology"/>
<keyword evidence="7" id="KW-1185">Reference proteome</keyword>
<protein>
    <submittedName>
        <fullName evidence="6">LysR family transcriptional regulator</fullName>
    </submittedName>
</protein>
<organism evidence="6 7">
    <name type="scientific">Erwinia pyri</name>
    <dbReference type="NCBI Taxonomy" id="3062598"/>
    <lineage>
        <taxon>Bacteria</taxon>
        <taxon>Pseudomonadati</taxon>
        <taxon>Pseudomonadota</taxon>
        <taxon>Gammaproteobacteria</taxon>
        <taxon>Enterobacterales</taxon>
        <taxon>Erwiniaceae</taxon>
        <taxon>Erwinia</taxon>
    </lineage>
</organism>
<feature type="domain" description="HTH lysR-type" evidence="5">
    <location>
        <begin position="1"/>
        <end position="58"/>
    </location>
</feature>
<dbReference type="CDD" id="cd08451">
    <property type="entry name" value="PBP2_BudR"/>
    <property type="match status" value="1"/>
</dbReference>
<dbReference type="SUPFAM" id="SSF53850">
    <property type="entry name" value="Periplasmic binding protein-like II"/>
    <property type="match status" value="1"/>
</dbReference>
<dbReference type="GO" id="GO:0003700">
    <property type="term" value="F:DNA-binding transcription factor activity"/>
    <property type="evidence" value="ECO:0007669"/>
    <property type="project" value="InterPro"/>
</dbReference>
<evidence type="ECO:0000256" key="4">
    <source>
        <dbReference type="ARBA" id="ARBA00023163"/>
    </source>
</evidence>
<dbReference type="AlphaFoldDB" id="A0AA50HM69"/>
<dbReference type="GO" id="GO:0003677">
    <property type="term" value="F:DNA binding"/>
    <property type="evidence" value="ECO:0007669"/>
    <property type="project" value="UniProtKB-KW"/>
</dbReference>
<dbReference type="PRINTS" id="PR00039">
    <property type="entry name" value="HTHLYSR"/>
</dbReference>
<dbReference type="FunFam" id="1.10.10.10:FF:000001">
    <property type="entry name" value="LysR family transcriptional regulator"/>
    <property type="match status" value="1"/>
</dbReference>
<dbReference type="InterPro" id="IPR005119">
    <property type="entry name" value="LysR_subst-bd"/>
</dbReference>
<keyword evidence="4" id="KW-0804">Transcription</keyword>
<dbReference type="InterPro" id="IPR000847">
    <property type="entry name" value="LysR_HTH_N"/>
</dbReference>
<accession>A0AA50HM69</accession>
<reference evidence="6 7" key="1">
    <citation type="submission" date="2023-07" db="EMBL/GenBank/DDBJ databases">
        <title>Pathogenic bacteria of pear tree diseases.</title>
        <authorList>
            <person name="Zhang Z."/>
            <person name="He L."/>
            <person name="Huang R."/>
        </authorList>
    </citation>
    <scope>NUCLEOTIDE SEQUENCE [LARGE SCALE GENOMIC DNA]</scope>
    <source>
        <strain evidence="6 7">DE2</strain>
    </source>
</reference>
<evidence type="ECO:0000256" key="2">
    <source>
        <dbReference type="ARBA" id="ARBA00023015"/>
    </source>
</evidence>
<dbReference type="SUPFAM" id="SSF46785">
    <property type="entry name" value="Winged helix' DNA-binding domain"/>
    <property type="match status" value="1"/>
</dbReference>
<dbReference type="RefSeq" id="WP_306209216.1">
    <property type="nucleotide sequence ID" value="NZ_CP132353.1"/>
</dbReference>
<evidence type="ECO:0000313" key="7">
    <source>
        <dbReference type="Proteomes" id="UP001228139"/>
    </source>
</evidence>
<dbReference type="PROSITE" id="PS50931">
    <property type="entry name" value="HTH_LYSR"/>
    <property type="match status" value="1"/>
</dbReference>
<evidence type="ECO:0000256" key="1">
    <source>
        <dbReference type="ARBA" id="ARBA00009437"/>
    </source>
</evidence>
<evidence type="ECO:0000259" key="5">
    <source>
        <dbReference type="PROSITE" id="PS50931"/>
    </source>
</evidence>
<name>A0AA50HM69_9GAMM</name>
<dbReference type="Pfam" id="PF03466">
    <property type="entry name" value="LysR_substrate"/>
    <property type="match status" value="1"/>
</dbReference>
<keyword evidence="3" id="KW-0238">DNA-binding</keyword>
<dbReference type="PANTHER" id="PTHR30346:SF30">
    <property type="entry name" value="SMALL NEUTRAL PROTEASE REGULATORY PROTEIN"/>
    <property type="match status" value="1"/>
</dbReference>
<dbReference type="EMBL" id="CP132353">
    <property type="protein sequence ID" value="WLS78906.1"/>
    <property type="molecule type" value="Genomic_DNA"/>
</dbReference>
<evidence type="ECO:0000313" key="6">
    <source>
        <dbReference type="EMBL" id="WLS78906.1"/>
    </source>
</evidence>
<dbReference type="PANTHER" id="PTHR30346">
    <property type="entry name" value="TRANSCRIPTIONAL DUAL REGULATOR HCAR-RELATED"/>
    <property type="match status" value="1"/>
</dbReference>
<dbReference type="Gene3D" id="3.40.190.10">
    <property type="entry name" value="Periplasmic binding protein-like II"/>
    <property type="match status" value="2"/>
</dbReference>
<evidence type="ECO:0000256" key="3">
    <source>
        <dbReference type="ARBA" id="ARBA00023125"/>
    </source>
</evidence>
<dbReference type="InterPro" id="IPR036388">
    <property type="entry name" value="WH-like_DNA-bd_sf"/>
</dbReference>
<dbReference type="InterPro" id="IPR036390">
    <property type="entry name" value="WH_DNA-bd_sf"/>
</dbReference>